<organism evidence="2 3">
    <name type="scientific">Tectimicrobiota bacterium</name>
    <dbReference type="NCBI Taxonomy" id="2528274"/>
    <lineage>
        <taxon>Bacteria</taxon>
        <taxon>Pseudomonadati</taxon>
        <taxon>Nitrospinota/Tectimicrobiota group</taxon>
        <taxon>Candidatus Tectimicrobiota</taxon>
    </lineage>
</organism>
<protein>
    <submittedName>
        <fullName evidence="2">1-deoxy-D-xylulose-5-phosphate synthase</fullName>
    </submittedName>
</protein>
<dbReference type="EMBL" id="JACQWF010000026">
    <property type="protein sequence ID" value="MBI4594860.1"/>
    <property type="molecule type" value="Genomic_DNA"/>
</dbReference>
<accession>A0A933GLL7</accession>
<evidence type="ECO:0000259" key="1">
    <source>
        <dbReference type="Pfam" id="PF02779"/>
    </source>
</evidence>
<dbReference type="AlphaFoldDB" id="A0A933GLL7"/>
<dbReference type="CDD" id="cd07033">
    <property type="entry name" value="TPP_PYR_DXS_TK_like"/>
    <property type="match status" value="1"/>
</dbReference>
<gene>
    <name evidence="2" type="ORF">HY730_00600</name>
</gene>
<dbReference type="Proteomes" id="UP000772181">
    <property type="component" value="Unassembled WGS sequence"/>
</dbReference>
<proteinExistence type="predicted"/>
<feature type="non-terminal residue" evidence="2">
    <location>
        <position position="111"/>
    </location>
</feature>
<dbReference type="InterPro" id="IPR051157">
    <property type="entry name" value="PDH/Transketolase"/>
</dbReference>
<evidence type="ECO:0000313" key="2">
    <source>
        <dbReference type="EMBL" id="MBI4594860.1"/>
    </source>
</evidence>
<dbReference type="Pfam" id="PF02779">
    <property type="entry name" value="Transket_pyr"/>
    <property type="match status" value="1"/>
</dbReference>
<comment type="caution">
    <text evidence="2">The sequence shown here is derived from an EMBL/GenBank/DDBJ whole genome shotgun (WGS) entry which is preliminary data.</text>
</comment>
<evidence type="ECO:0000313" key="3">
    <source>
        <dbReference type="Proteomes" id="UP000772181"/>
    </source>
</evidence>
<dbReference type="SUPFAM" id="SSF52518">
    <property type="entry name" value="Thiamin diphosphate-binding fold (THDP-binding)"/>
    <property type="match status" value="1"/>
</dbReference>
<dbReference type="PANTHER" id="PTHR43825:SF5">
    <property type="entry name" value="HYPOTHETICAL TRANSKETOLASE FAMILY PROTEIN"/>
    <property type="match status" value="1"/>
</dbReference>
<dbReference type="InterPro" id="IPR005475">
    <property type="entry name" value="Transketolase-like_Pyr-bd"/>
</dbReference>
<reference evidence="2" key="1">
    <citation type="submission" date="2020-07" db="EMBL/GenBank/DDBJ databases">
        <title>Huge and variable diversity of episymbiotic CPR bacteria and DPANN archaea in groundwater ecosystems.</title>
        <authorList>
            <person name="He C.Y."/>
            <person name="Keren R."/>
            <person name="Whittaker M."/>
            <person name="Farag I.F."/>
            <person name="Doudna J."/>
            <person name="Cate J.H.D."/>
            <person name="Banfield J.F."/>
        </authorList>
    </citation>
    <scope>NUCLEOTIDE SEQUENCE</scope>
    <source>
        <strain evidence="2">NC_groundwater_1482_Ag_S-0.65um_47_24</strain>
    </source>
</reference>
<feature type="domain" description="Transketolase-like pyrimidine-binding" evidence="1">
    <location>
        <begin position="1"/>
        <end position="109"/>
    </location>
</feature>
<dbReference type="InterPro" id="IPR029061">
    <property type="entry name" value="THDP-binding"/>
</dbReference>
<name>A0A933GLL7_UNCTE</name>
<dbReference type="Gene3D" id="3.40.50.970">
    <property type="match status" value="1"/>
</dbReference>
<dbReference type="PANTHER" id="PTHR43825">
    <property type="entry name" value="PYRUVATE DEHYDROGENASE E1 COMPONENT"/>
    <property type="match status" value="1"/>
</dbReference>
<sequence length="111" mass="12158">MRKVFFRTLADLARKNKDIFIITADLGVKFIGDFKDLGSGRFVNVGIAESNMIGVAAGLAMSGKNVYCYSMIPFLIMRPFEQIRIDLCYNNLNVKLLGAGGGLIYGLEGVT</sequence>